<dbReference type="Proteomes" id="UP000887568">
    <property type="component" value="Unplaced"/>
</dbReference>
<accession>A0A914B6W4</accession>
<keyword evidence="6 9" id="KW-0472">Membrane</keyword>
<dbReference type="InterPro" id="IPR000276">
    <property type="entry name" value="GPCR_Rhodpsn"/>
</dbReference>
<evidence type="ECO:0000256" key="3">
    <source>
        <dbReference type="ARBA" id="ARBA00022692"/>
    </source>
</evidence>
<dbReference type="Pfam" id="PF00001">
    <property type="entry name" value="7tm_1"/>
    <property type="match status" value="1"/>
</dbReference>
<evidence type="ECO:0000256" key="8">
    <source>
        <dbReference type="ARBA" id="ARBA00023224"/>
    </source>
</evidence>
<proteinExistence type="predicted"/>
<reference evidence="11" key="1">
    <citation type="submission" date="2022-11" db="UniProtKB">
        <authorList>
            <consortium name="EnsemblMetazoa"/>
        </authorList>
    </citation>
    <scope>IDENTIFICATION</scope>
</reference>
<dbReference type="SUPFAM" id="SSF81321">
    <property type="entry name" value="Family A G protein-coupled receptor-like"/>
    <property type="match status" value="1"/>
</dbReference>
<feature type="transmembrane region" description="Helical" evidence="9">
    <location>
        <begin position="71"/>
        <end position="96"/>
    </location>
</feature>
<dbReference type="GO" id="GO:0004930">
    <property type="term" value="F:G protein-coupled receptor activity"/>
    <property type="evidence" value="ECO:0007669"/>
    <property type="project" value="UniProtKB-KW"/>
</dbReference>
<evidence type="ECO:0000313" key="12">
    <source>
        <dbReference type="Proteomes" id="UP000887568"/>
    </source>
</evidence>
<dbReference type="OMA" id="CTTANYF"/>
<keyword evidence="3 9" id="KW-0812">Transmembrane</keyword>
<dbReference type="GO" id="GO:0005886">
    <property type="term" value="C:plasma membrane"/>
    <property type="evidence" value="ECO:0007669"/>
    <property type="project" value="UniProtKB-SubCell"/>
</dbReference>
<feature type="transmembrane region" description="Helical" evidence="9">
    <location>
        <begin position="197"/>
        <end position="221"/>
    </location>
</feature>
<dbReference type="GeneID" id="119740450"/>
<dbReference type="InterPro" id="IPR017452">
    <property type="entry name" value="GPCR_Rhodpsn_7TM"/>
</dbReference>
<feature type="transmembrane region" description="Helical" evidence="9">
    <location>
        <begin position="262"/>
        <end position="282"/>
    </location>
</feature>
<keyword evidence="8" id="KW-0807">Transducer</keyword>
<feature type="transmembrane region" description="Helical" evidence="9">
    <location>
        <begin position="151"/>
        <end position="172"/>
    </location>
</feature>
<evidence type="ECO:0000256" key="1">
    <source>
        <dbReference type="ARBA" id="ARBA00004651"/>
    </source>
</evidence>
<dbReference type="EnsemblMetazoa" id="XM_038215771.1">
    <property type="protein sequence ID" value="XP_038071699.1"/>
    <property type="gene ID" value="LOC119740450"/>
</dbReference>
<evidence type="ECO:0000256" key="7">
    <source>
        <dbReference type="ARBA" id="ARBA00023170"/>
    </source>
</evidence>
<organism evidence="11 12">
    <name type="scientific">Patiria miniata</name>
    <name type="common">Bat star</name>
    <name type="synonym">Asterina miniata</name>
    <dbReference type="NCBI Taxonomy" id="46514"/>
    <lineage>
        <taxon>Eukaryota</taxon>
        <taxon>Metazoa</taxon>
        <taxon>Echinodermata</taxon>
        <taxon>Eleutherozoa</taxon>
        <taxon>Asterozoa</taxon>
        <taxon>Asteroidea</taxon>
        <taxon>Valvatacea</taxon>
        <taxon>Valvatida</taxon>
        <taxon>Asterinidae</taxon>
        <taxon>Patiria</taxon>
    </lineage>
</organism>
<evidence type="ECO:0000256" key="2">
    <source>
        <dbReference type="ARBA" id="ARBA00022475"/>
    </source>
</evidence>
<evidence type="ECO:0000256" key="9">
    <source>
        <dbReference type="SAM" id="Phobius"/>
    </source>
</evidence>
<dbReference type="PANTHER" id="PTHR24228:SF74">
    <property type="entry name" value="G-PROTEIN COUPLED RECEPTORS FAMILY 1 PROFILE DOMAIN-CONTAINING PROTEIN"/>
    <property type="match status" value="1"/>
</dbReference>
<dbReference type="PRINTS" id="PR00237">
    <property type="entry name" value="GPCRRHODOPSN"/>
</dbReference>
<dbReference type="AlphaFoldDB" id="A0A914B6W4"/>
<dbReference type="SMART" id="SM01381">
    <property type="entry name" value="7TM_GPCR_Srsx"/>
    <property type="match status" value="1"/>
</dbReference>
<evidence type="ECO:0000256" key="6">
    <source>
        <dbReference type="ARBA" id="ARBA00023136"/>
    </source>
</evidence>
<dbReference type="CDD" id="cd00637">
    <property type="entry name" value="7tm_classA_rhodopsin-like"/>
    <property type="match status" value="1"/>
</dbReference>
<protein>
    <recommendedName>
        <fullName evidence="10">G-protein coupled receptors family 1 profile domain-containing protein</fullName>
    </recommendedName>
</protein>
<keyword evidence="4 9" id="KW-1133">Transmembrane helix</keyword>
<feature type="domain" description="G-protein coupled receptors family 1 profile" evidence="10">
    <location>
        <begin position="51"/>
        <end position="311"/>
    </location>
</feature>
<evidence type="ECO:0000256" key="4">
    <source>
        <dbReference type="ARBA" id="ARBA00022989"/>
    </source>
</evidence>
<evidence type="ECO:0000313" key="11">
    <source>
        <dbReference type="EnsemblMetazoa" id="XP_038071699.1"/>
    </source>
</evidence>
<keyword evidence="12" id="KW-1185">Reference proteome</keyword>
<evidence type="ECO:0000256" key="5">
    <source>
        <dbReference type="ARBA" id="ARBA00023040"/>
    </source>
</evidence>
<keyword evidence="5" id="KW-0297">G-protein coupled receptor</keyword>
<dbReference type="RefSeq" id="XP_038071699.1">
    <property type="nucleotide sequence ID" value="XM_038215771.1"/>
</dbReference>
<evidence type="ECO:0000259" key="10">
    <source>
        <dbReference type="PROSITE" id="PS50262"/>
    </source>
</evidence>
<keyword evidence="7" id="KW-0675">Receptor</keyword>
<sequence length="359" mass="40177">MAVEITAFNTTFAGSLSPAAPFCRSDSGPSGAQAIVQIIILSIVVCAGVFGNSLIIAAMAITPSLCTTANYFILVLACVDLVNTGVLVPIFIFTLVKGEWPYEDMVCTAIGYLTIFCLATSEITLTFLAGTRYLIVTKPKQVFARYFKAKFVVVYLIAFLALSLTILFIPLWSSIGTVGFSFINSHCTFVICDRSDWWYPLILFLLCMTINVGIIPTFYLLTFHTVAKSKRTVKALQSINGTVNDRHVISLSPQEVTLTKKLLLLFLVFMICWFPNCIVIFADGQQTVPPIIHEVTNLLIWLSSGINPYIYAFRTRKFRKVFRRILLWPWRKCRSRRPRGASASENFGTSMVDRHESQP</sequence>
<dbReference type="PROSITE" id="PS50262">
    <property type="entry name" value="G_PROTEIN_RECEP_F1_2"/>
    <property type="match status" value="1"/>
</dbReference>
<comment type="subcellular location">
    <subcellularLocation>
        <location evidence="1">Cell membrane</location>
        <topology evidence="1">Multi-pass membrane protein</topology>
    </subcellularLocation>
</comment>
<dbReference type="Gene3D" id="1.20.1070.10">
    <property type="entry name" value="Rhodopsin 7-helix transmembrane proteins"/>
    <property type="match status" value="1"/>
</dbReference>
<dbReference type="PANTHER" id="PTHR24228">
    <property type="entry name" value="B2 BRADYKININ RECEPTOR/ANGIOTENSIN II RECEPTOR"/>
    <property type="match status" value="1"/>
</dbReference>
<feature type="transmembrane region" description="Helical" evidence="9">
    <location>
        <begin position="108"/>
        <end position="130"/>
    </location>
</feature>
<keyword evidence="2" id="KW-1003">Cell membrane</keyword>
<dbReference type="OrthoDB" id="2101615at2759"/>
<feature type="transmembrane region" description="Helical" evidence="9">
    <location>
        <begin position="294"/>
        <end position="313"/>
    </location>
</feature>
<name>A0A914B6W4_PATMI</name>
<feature type="transmembrane region" description="Helical" evidence="9">
    <location>
        <begin position="34"/>
        <end position="59"/>
    </location>
</feature>